<dbReference type="Proteomes" id="UP000184608">
    <property type="component" value="Unassembled WGS sequence"/>
</dbReference>
<dbReference type="InterPro" id="IPR021326">
    <property type="entry name" value="DUF2931"/>
</dbReference>
<dbReference type="EMBL" id="FQXZ01000001">
    <property type="protein sequence ID" value="SHH61146.1"/>
    <property type="molecule type" value="Genomic_DNA"/>
</dbReference>
<proteinExistence type="predicted"/>
<protein>
    <recommendedName>
        <fullName evidence="3">DUF2931 family protein</fullName>
    </recommendedName>
</protein>
<dbReference type="RefSeq" id="WP_073601868.1">
    <property type="nucleotide sequence ID" value="NZ_FQXZ01000001.1"/>
</dbReference>
<dbReference type="STRING" id="1216006.VA7868_00071"/>
<keyword evidence="2" id="KW-1185">Reference proteome</keyword>
<gene>
    <name evidence="1" type="ORF">VA7868_00071</name>
</gene>
<dbReference type="Pfam" id="PF11153">
    <property type="entry name" value="DUF2931"/>
    <property type="match status" value="1"/>
</dbReference>
<reference evidence="1 2" key="1">
    <citation type="submission" date="2016-11" db="EMBL/GenBank/DDBJ databases">
        <authorList>
            <person name="Jaros S."/>
            <person name="Januszkiewicz K."/>
            <person name="Wedrychowicz H."/>
        </authorList>
    </citation>
    <scope>NUCLEOTIDE SEQUENCE [LARGE SCALE GENOMIC DNA]</scope>
    <source>
        <strain evidence="1 2">CECT 7868</strain>
    </source>
</reference>
<accession>A0A1M5UE86</accession>
<dbReference type="OrthoDB" id="5830811at2"/>
<dbReference type="AlphaFoldDB" id="A0A1M5UE86"/>
<organism evidence="1 2">
    <name type="scientific">Vibrio aerogenes CECT 7868</name>
    <dbReference type="NCBI Taxonomy" id="1216006"/>
    <lineage>
        <taxon>Bacteria</taxon>
        <taxon>Pseudomonadati</taxon>
        <taxon>Pseudomonadota</taxon>
        <taxon>Gammaproteobacteria</taxon>
        <taxon>Vibrionales</taxon>
        <taxon>Vibrionaceae</taxon>
        <taxon>Vibrio</taxon>
    </lineage>
</organism>
<evidence type="ECO:0000313" key="2">
    <source>
        <dbReference type="Proteomes" id="UP000184608"/>
    </source>
</evidence>
<name>A0A1M5UE86_9VIBR</name>
<evidence type="ECO:0000313" key="1">
    <source>
        <dbReference type="EMBL" id="SHH61146.1"/>
    </source>
</evidence>
<sequence>MVLKIPLKLKIVIVLIILAGVSGVMISHNHASAPKLAKGASPWKIFISMPSLYPVSVTQAYGVSEVEDWTSPTIGGGQFMRLSSLENLRENFPEYDGYGLPFSPFVNPTLTQASGKKSIPDSIYLYWVSLANQRFFVTRFDITPEVVAKMQQIRRWGETKQSCSLHHFVFGLLPNGQAKVWLTGCRVPEYIGEVAPLMEAKADSNGFDKAYYQKMYYTQDIKERAKELGVDLFPVPWEKLERIYFYQKDGKGALRKARKLKQQQQAGK</sequence>
<evidence type="ECO:0008006" key="3">
    <source>
        <dbReference type="Google" id="ProtNLM"/>
    </source>
</evidence>